<proteinExistence type="predicted"/>
<name>A0A1V8T8A7_9PEZI</name>
<dbReference type="InParanoid" id="A0A1V8T8A7"/>
<dbReference type="PANTHER" id="PTHR28181">
    <property type="entry name" value="UPF0655 PROTEIN YCR015C"/>
    <property type="match status" value="1"/>
</dbReference>
<gene>
    <name evidence="1" type="ORF">B0A48_07287</name>
</gene>
<reference evidence="2" key="1">
    <citation type="submission" date="2017-03" db="EMBL/GenBank/DDBJ databases">
        <title>Genomes of endolithic fungi from Antarctica.</title>
        <authorList>
            <person name="Coleine C."/>
            <person name="Masonjones S."/>
            <person name="Stajich J.E."/>
        </authorList>
    </citation>
    <scope>NUCLEOTIDE SEQUENCE [LARGE SCALE GENOMIC DNA]</scope>
    <source>
        <strain evidence="2">CCFEE 5527</strain>
    </source>
</reference>
<comment type="caution">
    <text evidence="1">The sequence shown here is derived from an EMBL/GenBank/DDBJ whole genome shotgun (WGS) entry which is preliminary data.</text>
</comment>
<dbReference type="InterPro" id="IPR050849">
    <property type="entry name" value="HAD-like_hydrolase_phosphatase"/>
</dbReference>
<evidence type="ECO:0000313" key="2">
    <source>
        <dbReference type="Proteomes" id="UP000192596"/>
    </source>
</evidence>
<evidence type="ECO:0000313" key="1">
    <source>
        <dbReference type="EMBL" id="OQO07590.1"/>
    </source>
</evidence>
<accession>A0A1V8T8A7</accession>
<organism evidence="1 2">
    <name type="scientific">Cryoendolithus antarcticus</name>
    <dbReference type="NCBI Taxonomy" id="1507870"/>
    <lineage>
        <taxon>Eukaryota</taxon>
        <taxon>Fungi</taxon>
        <taxon>Dikarya</taxon>
        <taxon>Ascomycota</taxon>
        <taxon>Pezizomycotina</taxon>
        <taxon>Dothideomycetes</taxon>
        <taxon>Dothideomycetidae</taxon>
        <taxon>Cladosporiales</taxon>
        <taxon>Cladosporiaceae</taxon>
        <taxon>Cryoendolithus</taxon>
    </lineage>
</organism>
<dbReference type="OrthoDB" id="10255128at2759"/>
<keyword evidence="2" id="KW-1185">Reference proteome</keyword>
<dbReference type="PANTHER" id="PTHR28181:SF1">
    <property type="entry name" value="COLD TOLERANCE PROTEIN 1"/>
    <property type="match status" value="1"/>
</dbReference>
<dbReference type="EMBL" id="NAJO01000014">
    <property type="protein sequence ID" value="OQO07590.1"/>
    <property type="molecule type" value="Genomic_DNA"/>
</dbReference>
<sequence>MAEIVAARDRRLGVPSRAREQWTSFGNAYMDDYKAHDAKYRPATHERSTTSQESAWLRSLESVERQSVQRVEQSRYFQGVTRADIVGAARNAVVTGQVILREGWCELIMGLGQTGDSVSVLSVNWSAMFIKDALLYAADHSDLETPAEHEHNLMSRIQIMEIRANDIVDVDDSEGSPGLLTLNGSPGIRTSYDKLQHSPLQPEHINIYVGDSATDFDCLTAVNLGICIRDEPLGSSQRVLADTFSRLGHEMHHISSLSPSKVQSGASNILVWVRGLNEIIQFVNTLR</sequence>
<evidence type="ECO:0008006" key="3">
    <source>
        <dbReference type="Google" id="ProtNLM"/>
    </source>
</evidence>
<dbReference type="Proteomes" id="UP000192596">
    <property type="component" value="Unassembled WGS sequence"/>
</dbReference>
<dbReference type="AlphaFoldDB" id="A0A1V8T8A7"/>
<dbReference type="STRING" id="1507870.A0A1V8T8A7"/>
<protein>
    <recommendedName>
        <fullName evidence="3">Haloacid dehalogenase-like hydrolase</fullName>
    </recommendedName>
</protein>